<dbReference type="InterPro" id="IPR013087">
    <property type="entry name" value="Znf_C2H2_type"/>
</dbReference>
<sequence>MDNLETPYDEDVDFFECKACNKCLRGKTLYKIHLTTSGHVKREAALHLTGHAHKQCTDFRDIVHYLDYLKLDEPIIGLNYLEETPCTDPQEGIRYKCKLCCLEAHLEEMVRHVIGRKHRQKYMSWNRPDLVSWDKTTLNSQGGKAIRAKAEIVERQDGRGKPVQLQKKQVEVSVSRGTRQKQTGDRGIPEKAPPNVPPLIPGLKSSKSDFSYRSKHYPDSSAFHPDEPDRYRDRREELLSRDCTKEERRREDTREGCMVRDDYIKYEDKYIEEPQRRMLLEPSNVLRYEELHHGQGECADHYAEKPTYERPYPERDRLKEFYFEEVRRGPSHSYEYPPSQSVYHEGVEQWLSREKESSRRDSITRGIQETSEPNTTKWSYRTPESEQSHNHLFSIIRDYQHKIREPNAEEAFDNIAPKERVEATGMFSDIPEPFRHFLKGPTDDEWQGKRKRKSRFSDATPEEQDMMKKVFSDEYGPPAKFGRDSHPVSAPLRPEINRRQYSHIDAQSSQRIESYPEGGSESEGVFDMLKNIEIENIEEAYFLKSKLCGLLKEFKAKKLEKSMQNSQSQASTSKGYDDPQLPRQHILERSLRSDSDQRQPDLRFRDDARMDHQQWEEIPNEGHTEYNHLAHRETSHSNRGCYEEEFGSPQTSHFDESRSYAERFQEQVHPRQYQTSVVEYFDSAAPPLHMEQDTRRNPRYSSNLDKITSTLLELVARK</sequence>
<feature type="compositionally biased region" description="Basic and acidic residues" evidence="1">
    <location>
        <begin position="206"/>
        <end position="233"/>
    </location>
</feature>
<feature type="region of interest" description="Disordered" evidence="1">
    <location>
        <begin position="354"/>
        <end position="384"/>
    </location>
</feature>
<feature type="region of interest" description="Disordered" evidence="1">
    <location>
        <begin position="154"/>
        <end position="233"/>
    </location>
</feature>
<evidence type="ECO:0000313" key="4">
    <source>
        <dbReference type="RefSeq" id="XP_028286692.1"/>
    </source>
</evidence>
<feature type="compositionally biased region" description="Polar residues" evidence="1">
    <location>
        <begin position="365"/>
        <end position="379"/>
    </location>
</feature>
<accession>A0A6P7KEG7</accession>
<dbReference type="Proteomes" id="UP000515145">
    <property type="component" value="Chromosome 2"/>
</dbReference>
<keyword evidence="3" id="KW-1185">Reference proteome</keyword>
<dbReference type="GeneID" id="114451907"/>
<evidence type="ECO:0000259" key="2">
    <source>
        <dbReference type="PROSITE" id="PS00028"/>
    </source>
</evidence>
<dbReference type="PROSITE" id="PS00028">
    <property type="entry name" value="ZINC_FINGER_C2H2_1"/>
    <property type="match status" value="1"/>
</dbReference>
<gene>
    <name evidence="4" type="primary">LOC114451907</name>
</gene>
<dbReference type="RefSeq" id="XP_028286692.1">
    <property type="nucleotide sequence ID" value="XM_028430891.1"/>
</dbReference>
<dbReference type="AlphaFoldDB" id="A0A6P7KEG7"/>
<dbReference type="FunCoup" id="A0A6P7KEG7">
    <property type="interactions" value="99"/>
</dbReference>
<organism evidence="3 4">
    <name type="scientific">Parambassis ranga</name>
    <name type="common">Indian glassy fish</name>
    <dbReference type="NCBI Taxonomy" id="210632"/>
    <lineage>
        <taxon>Eukaryota</taxon>
        <taxon>Metazoa</taxon>
        <taxon>Chordata</taxon>
        <taxon>Craniata</taxon>
        <taxon>Vertebrata</taxon>
        <taxon>Euteleostomi</taxon>
        <taxon>Actinopterygii</taxon>
        <taxon>Neopterygii</taxon>
        <taxon>Teleostei</taxon>
        <taxon>Neoteleostei</taxon>
        <taxon>Acanthomorphata</taxon>
        <taxon>Ovalentaria</taxon>
        <taxon>Ambassidae</taxon>
        <taxon>Parambassis</taxon>
    </lineage>
</organism>
<feature type="compositionally biased region" description="Pro residues" evidence="1">
    <location>
        <begin position="191"/>
        <end position="200"/>
    </location>
</feature>
<dbReference type="OrthoDB" id="5877502at2759"/>
<protein>
    <submittedName>
        <fullName evidence="4">Uncharacterized protein LOC114451907 isoform X1</fullName>
    </submittedName>
</protein>
<evidence type="ECO:0000313" key="3">
    <source>
        <dbReference type="Proteomes" id="UP000515145"/>
    </source>
</evidence>
<feature type="region of interest" description="Disordered" evidence="1">
    <location>
        <begin position="432"/>
        <end position="463"/>
    </location>
</feature>
<feature type="compositionally biased region" description="Basic and acidic residues" evidence="1">
    <location>
        <begin position="354"/>
        <end position="363"/>
    </location>
</feature>
<reference evidence="4" key="1">
    <citation type="submission" date="2025-08" db="UniProtKB">
        <authorList>
            <consortium name="RefSeq"/>
        </authorList>
    </citation>
    <scope>IDENTIFICATION</scope>
</reference>
<evidence type="ECO:0000256" key="1">
    <source>
        <dbReference type="SAM" id="MobiDB-lite"/>
    </source>
</evidence>
<feature type="domain" description="C2H2-type" evidence="2">
    <location>
        <begin position="17"/>
        <end position="39"/>
    </location>
</feature>
<feature type="region of interest" description="Disordered" evidence="1">
    <location>
        <begin position="561"/>
        <end position="580"/>
    </location>
</feature>
<proteinExistence type="predicted"/>
<name>A0A6P7KEG7_9TELE</name>
<dbReference type="InParanoid" id="A0A6P7KEG7"/>
<feature type="compositionally biased region" description="Polar residues" evidence="1">
    <location>
        <begin position="562"/>
        <end position="574"/>
    </location>
</feature>
<feature type="region of interest" description="Disordered" evidence="1">
    <location>
        <begin position="497"/>
        <end position="521"/>
    </location>
</feature>